<evidence type="ECO:0000313" key="3">
    <source>
        <dbReference type="Proteomes" id="UP000789752"/>
    </source>
</evidence>
<reference evidence="2 3" key="1">
    <citation type="submission" date="2021-04" db="EMBL/GenBank/DDBJ databases">
        <authorList>
            <person name="Vanwijnsberghe S."/>
        </authorList>
    </citation>
    <scope>NUCLEOTIDE SEQUENCE [LARGE SCALE GENOMIC DNA]</scope>
    <source>
        <strain evidence="2 3">LMG 32171</strain>
    </source>
</reference>
<keyword evidence="2" id="KW-0413">Isomerase</keyword>
<dbReference type="InterPro" id="IPR032466">
    <property type="entry name" value="Metal_Hydrolase"/>
</dbReference>
<dbReference type="PANTHER" id="PTHR35563">
    <property type="entry name" value="BARREL METAL-DEPENDENT HYDROLASE, PUTATIVE (AFU_ORTHOLOGUE AFUA_1G16240)-RELATED"/>
    <property type="match status" value="1"/>
</dbReference>
<evidence type="ECO:0000259" key="1">
    <source>
        <dbReference type="Pfam" id="PF04909"/>
    </source>
</evidence>
<name>A0ABN7QHZ6_9BURK</name>
<organism evidence="2 3">
    <name type="scientific">Paraburkholderia gardini</name>
    <dbReference type="NCBI Taxonomy" id="2823469"/>
    <lineage>
        <taxon>Bacteria</taxon>
        <taxon>Pseudomonadati</taxon>
        <taxon>Pseudomonadota</taxon>
        <taxon>Betaproteobacteria</taxon>
        <taxon>Burkholderiales</taxon>
        <taxon>Burkholderiaceae</taxon>
        <taxon>Paraburkholderia</taxon>
    </lineage>
</organism>
<feature type="domain" description="Amidohydrolase-related" evidence="1">
    <location>
        <begin position="13"/>
        <end position="273"/>
    </location>
</feature>
<dbReference type="EMBL" id="CAJQYY010000001">
    <property type="protein sequence ID" value="CAG4885793.1"/>
    <property type="molecule type" value="Genomic_DNA"/>
</dbReference>
<proteinExistence type="predicted"/>
<sequence>MDSTLATVYPGACDCHIHIYEDGYPLASSATFLPPPAPVSAYLRMQKALGLTRVVVVQPTGYGFDNSCTLSALEKFGANARGIAMLPPQHCDDEIARLHEAGIRGLRYMMLAGGLTSWSNLKADAARIAPLGWHIDLQLDGRSLPGYESELMDLPCKLVIDHTGKFIEPVRPDSDAFGSLCRLLDRGRCWVKLSAPYETSRLGAPDYDDVALLARALAARYPERCLWGSNWPHPGAQPRPDDALLLDWLVRCAGDESTVEKILVGNPEAVYGFSASLAWDRGISRYS</sequence>
<dbReference type="InterPro" id="IPR052358">
    <property type="entry name" value="Aro_Compnd_Degr_Hydrolases"/>
</dbReference>
<dbReference type="Proteomes" id="UP000789752">
    <property type="component" value="Unassembled WGS sequence"/>
</dbReference>
<evidence type="ECO:0000313" key="2">
    <source>
        <dbReference type="EMBL" id="CAG4885793.1"/>
    </source>
</evidence>
<protein>
    <submittedName>
        <fullName evidence="2">D-galactarolactone isomerase</fullName>
        <ecNumber evidence="2">5.4.1.4</ecNumber>
    </submittedName>
</protein>
<accession>A0ABN7QHZ6</accession>
<dbReference type="PANTHER" id="PTHR35563:SF2">
    <property type="entry name" value="BARREL METAL-DEPENDENT HYDROLASE, PUTATIVE (AFU_ORTHOLOGUE AFUA_1G16240)-RELATED"/>
    <property type="match status" value="1"/>
</dbReference>
<dbReference type="InterPro" id="IPR006680">
    <property type="entry name" value="Amidohydro-rel"/>
</dbReference>
<dbReference type="EC" id="5.4.1.4" evidence="2"/>
<dbReference type="Pfam" id="PF04909">
    <property type="entry name" value="Amidohydro_2"/>
    <property type="match status" value="1"/>
</dbReference>
<dbReference type="SUPFAM" id="SSF51556">
    <property type="entry name" value="Metallo-dependent hydrolases"/>
    <property type="match status" value="1"/>
</dbReference>
<gene>
    <name evidence="2" type="ORF">R54767_00082</name>
</gene>
<dbReference type="Gene3D" id="3.20.20.140">
    <property type="entry name" value="Metal-dependent hydrolases"/>
    <property type="match status" value="1"/>
</dbReference>
<keyword evidence="3" id="KW-1185">Reference proteome</keyword>
<dbReference type="RefSeq" id="WP_228973747.1">
    <property type="nucleotide sequence ID" value="NZ_CAJQYY010000001.1"/>
</dbReference>
<dbReference type="GO" id="GO:0016853">
    <property type="term" value="F:isomerase activity"/>
    <property type="evidence" value="ECO:0007669"/>
    <property type="project" value="UniProtKB-KW"/>
</dbReference>
<comment type="caution">
    <text evidence="2">The sequence shown here is derived from an EMBL/GenBank/DDBJ whole genome shotgun (WGS) entry which is preliminary data.</text>
</comment>